<organism evidence="1 2">
    <name type="scientific">Thraustotheca clavata</name>
    <dbReference type="NCBI Taxonomy" id="74557"/>
    <lineage>
        <taxon>Eukaryota</taxon>
        <taxon>Sar</taxon>
        <taxon>Stramenopiles</taxon>
        <taxon>Oomycota</taxon>
        <taxon>Saprolegniomycetes</taxon>
        <taxon>Saprolegniales</taxon>
        <taxon>Achlyaceae</taxon>
        <taxon>Thraustotheca</taxon>
    </lineage>
</organism>
<protein>
    <submittedName>
        <fullName evidence="1">Uncharacterized protein</fullName>
    </submittedName>
</protein>
<reference evidence="1 2" key="1">
    <citation type="journal article" date="2014" name="Genome Biol. Evol.">
        <title>The secreted proteins of Achlya hypogyna and Thraustotheca clavata identify the ancestral oomycete secretome and reveal gene acquisitions by horizontal gene transfer.</title>
        <authorList>
            <person name="Misner I."/>
            <person name="Blouin N."/>
            <person name="Leonard G."/>
            <person name="Richards T.A."/>
            <person name="Lane C.E."/>
        </authorList>
    </citation>
    <scope>NUCLEOTIDE SEQUENCE [LARGE SCALE GENOMIC DNA]</scope>
    <source>
        <strain evidence="1 2">ATCC 34112</strain>
    </source>
</reference>
<gene>
    <name evidence="1" type="ORF">THRCLA_20225</name>
</gene>
<comment type="caution">
    <text evidence="1">The sequence shown here is derived from an EMBL/GenBank/DDBJ whole genome shotgun (WGS) entry which is preliminary data.</text>
</comment>
<proteinExistence type="predicted"/>
<name>A0A1W0A9V9_9STRA</name>
<dbReference type="Proteomes" id="UP000243217">
    <property type="component" value="Unassembled WGS sequence"/>
</dbReference>
<keyword evidence="2" id="KW-1185">Reference proteome</keyword>
<dbReference type="EMBL" id="JNBS01000281">
    <property type="protein sequence ID" value="OQS07063.1"/>
    <property type="molecule type" value="Genomic_DNA"/>
</dbReference>
<sequence length="97" mass="11015">MAGPVLQKSIRTAIRLESTHMKRSRACANLVGLEFVENGPVLTKKSKLQEVKAVEFRRQSIFLESEFAMIPGFCDPDTTLALWMEPCCLNEKRICKQ</sequence>
<accession>A0A1W0A9V9</accession>
<dbReference type="OrthoDB" id="65642at2759"/>
<evidence type="ECO:0000313" key="2">
    <source>
        <dbReference type="Proteomes" id="UP000243217"/>
    </source>
</evidence>
<evidence type="ECO:0000313" key="1">
    <source>
        <dbReference type="EMBL" id="OQS07063.1"/>
    </source>
</evidence>
<dbReference type="AlphaFoldDB" id="A0A1W0A9V9"/>